<evidence type="ECO:0000256" key="1">
    <source>
        <dbReference type="SAM" id="SignalP"/>
    </source>
</evidence>
<feature type="signal peptide" evidence="1">
    <location>
        <begin position="1"/>
        <end position="31"/>
    </location>
</feature>
<dbReference type="EMBL" id="CP015243">
    <property type="protein sequence ID" value="ANF57077.1"/>
    <property type="molecule type" value="Genomic_DNA"/>
</dbReference>
<gene>
    <name evidence="2" type="ORF">A5892_06025</name>
</gene>
<keyword evidence="1" id="KW-0732">Signal</keyword>
<dbReference type="Proteomes" id="UP000077875">
    <property type="component" value="Chromosome"/>
</dbReference>
<dbReference type="RefSeq" id="WP_064122034.1">
    <property type="nucleotide sequence ID" value="NZ_CP015243.1"/>
</dbReference>
<evidence type="ECO:0000313" key="3">
    <source>
        <dbReference type="Proteomes" id="UP000077875"/>
    </source>
</evidence>
<evidence type="ECO:0000313" key="2">
    <source>
        <dbReference type="EMBL" id="ANF57077.1"/>
    </source>
</evidence>
<keyword evidence="3" id="KW-1185">Reference proteome</keyword>
<dbReference type="KEGG" id="haa:A5892_06025"/>
<protein>
    <submittedName>
        <fullName evidence="2">Uncharacterized protein</fullName>
    </submittedName>
</protein>
<proteinExistence type="predicted"/>
<name>A0A172YCW4_9GAMM</name>
<dbReference type="PROSITE" id="PS51257">
    <property type="entry name" value="PROKAR_LIPOPROTEIN"/>
    <property type="match status" value="1"/>
</dbReference>
<sequence length="122" mass="13439">MKVPFPLAPSPLPRLCVVAAVWLLSGCTASAPDADAVRLAIESHFERELQTLQHAAGDEGPELEAFEGLAYRVEITGVSECQPLADDAHWRCKVVGELEIDGERRSLDRVLELVHEGDEWHV</sequence>
<reference evidence="2 3" key="1">
    <citation type="submission" date="2016-04" db="EMBL/GenBank/DDBJ databases">
        <title>Complete Genome Sequence of Halotalea alkalilenta IHB B 13600.</title>
        <authorList>
            <person name="Swarnkar M.K."/>
            <person name="Sharma A."/>
            <person name="Kaushal K."/>
            <person name="Soni R."/>
            <person name="Rana S."/>
            <person name="Singh A.K."/>
            <person name="Gulati A."/>
        </authorList>
    </citation>
    <scope>NUCLEOTIDE SEQUENCE [LARGE SCALE GENOMIC DNA]</scope>
    <source>
        <strain evidence="2 3">IHB B 13600</strain>
    </source>
</reference>
<feature type="chain" id="PRO_5008004595" evidence="1">
    <location>
        <begin position="32"/>
        <end position="122"/>
    </location>
</feature>
<accession>A0A172YCW4</accession>
<dbReference type="AlphaFoldDB" id="A0A172YCW4"/>
<organism evidence="2 3">
    <name type="scientific">Halotalea alkalilenta</name>
    <dbReference type="NCBI Taxonomy" id="376489"/>
    <lineage>
        <taxon>Bacteria</taxon>
        <taxon>Pseudomonadati</taxon>
        <taxon>Pseudomonadota</taxon>
        <taxon>Gammaproteobacteria</taxon>
        <taxon>Oceanospirillales</taxon>
        <taxon>Halomonadaceae</taxon>
        <taxon>Halotalea</taxon>
    </lineage>
</organism>